<comment type="caution">
    <text evidence="9">The sequence shown here is derived from an EMBL/GenBank/DDBJ whole genome shotgun (WGS) entry which is preliminary data.</text>
</comment>
<organism evidence="9 10">
    <name type="scientific">Inhella gelatinilytica</name>
    <dbReference type="NCBI Taxonomy" id="2795030"/>
    <lineage>
        <taxon>Bacteria</taxon>
        <taxon>Pseudomonadati</taxon>
        <taxon>Pseudomonadota</taxon>
        <taxon>Betaproteobacteria</taxon>
        <taxon>Burkholderiales</taxon>
        <taxon>Sphaerotilaceae</taxon>
        <taxon>Inhella</taxon>
    </lineage>
</organism>
<keyword evidence="2" id="KW-1003">Cell membrane</keyword>
<dbReference type="Pfam" id="PF12704">
    <property type="entry name" value="MacB_PCD"/>
    <property type="match status" value="1"/>
</dbReference>
<name>A0A931NEY8_9BURK</name>
<dbReference type="RefSeq" id="WP_198100604.1">
    <property type="nucleotide sequence ID" value="NZ_JAEDAL010000003.1"/>
</dbReference>
<feature type="domain" description="ABC3 transporter permease C-terminal" evidence="7">
    <location>
        <begin position="284"/>
        <end position="398"/>
    </location>
</feature>
<feature type="transmembrane region" description="Helical" evidence="6">
    <location>
        <begin position="20"/>
        <end position="40"/>
    </location>
</feature>
<accession>A0A931NEY8</accession>
<dbReference type="InterPro" id="IPR051125">
    <property type="entry name" value="ABC-4/HrtB_transporter"/>
</dbReference>
<keyword evidence="3 6" id="KW-0812">Transmembrane</keyword>
<dbReference type="Proteomes" id="UP000620139">
    <property type="component" value="Unassembled WGS sequence"/>
</dbReference>
<feature type="domain" description="MacB-like periplasmic core" evidence="8">
    <location>
        <begin position="20"/>
        <end position="203"/>
    </location>
</feature>
<evidence type="ECO:0000256" key="6">
    <source>
        <dbReference type="SAM" id="Phobius"/>
    </source>
</evidence>
<comment type="subcellular location">
    <subcellularLocation>
        <location evidence="1">Cell membrane</location>
        <topology evidence="1">Multi-pass membrane protein</topology>
    </subcellularLocation>
</comment>
<reference evidence="9" key="1">
    <citation type="submission" date="2020-12" db="EMBL/GenBank/DDBJ databases">
        <title>The genome sequence of Inhella sp. 4Y17.</title>
        <authorList>
            <person name="Liu Y."/>
        </authorList>
    </citation>
    <scope>NUCLEOTIDE SEQUENCE</scope>
    <source>
        <strain evidence="9">4Y10</strain>
    </source>
</reference>
<dbReference type="AlphaFoldDB" id="A0A931NEY8"/>
<evidence type="ECO:0000256" key="3">
    <source>
        <dbReference type="ARBA" id="ARBA00022692"/>
    </source>
</evidence>
<dbReference type="GO" id="GO:0005886">
    <property type="term" value="C:plasma membrane"/>
    <property type="evidence" value="ECO:0007669"/>
    <property type="project" value="UniProtKB-SubCell"/>
</dbReference>
<evidence type="ECO:0000259" key="8">
    <source>
        <dbReference type="Pfam" id="PF12704"/>
    </source>
</evidence>
<evidence type="ECO:0000256" key="1">
    <source>
        <dbReference type="ARBA" id="ARBA00004651"/>
    </source>
</evidence>
<keyword evidence="10" id="KW-1185">Reference proteome</keyword>
<dbReference type="InterPro" id="IPR025857">
    <property type="entry name" value="MacB_PCD"/>
</dbReference>
<feature type="transmembrane region" description="Helical" evidence="6">
    <location>
        <begin position="278"/>
        <end position="301"/>
    </location>
</feature>
<proteinExistence type="predicted"/>
<evidence type="ECO:0000313" key="9">
    <source>
        <dbReference type="EMBL" id="MBH9552996.1"/>
    </source>
</evidence>
<dbReference type="Pfam" id="PF02687">
    <property type="entry name" value="FtsX"/>
    <property type="match status" value="1"/>
</dbReference>
<evidence type="ECO:0000256" key="4">
    <source>
        <dbReference type="ARBA" id="ARBA00022989"/>
    </source>
</evidence>
<dbReference type="InterPro" id="IPR003838">
    <property type="entry name" value="ABC3_permease_C"/>
</dbReference>
<keyword evidence="5 6" id="KW-0472">Membrane</keyword>
<evidence type="ECO:0000256" key="2">
    <source>
        <dbReference type="ARBA" id="ARBA00022475"/>
    </source>
</evidence>
<gene>
    <name evidence="9" type="ORF">I7X43_09020</name>
</gene>
<feature type="transmembrane region" description="Helical" evidence="6">
    <location>
        <begin position="366"/>
        <end position="393"/>
    </location>
</feature>
<dbReference type="PANTHER" id="PTHR43738:SF2">
    <property type="entry name" value="ABC TRANSPORTER PERMEASE"/>
    <property type="match status" value="1"/>
</dbReference>
<dbReference type="PANTHER" id="PTHR43738">
    <property type="entry name" value="ABC TRANSPORTER, MEMBRANE PROTEIN"/>
    <property type="match status" value="1"/>
</dbReference>
<keyword evidence="4 6" id="KW-1133">Transmembrane helix</keyword>
<evidence type="ECO:0000259" key="7">
    <source>
        <dbReference type="Pfam" id="PF02687"/>
    </source>
</evidence>
<evidence type="ECO:0000256" key="5">
    <source>
        <dbReference type="ARBA" id="ARBA00023136"/>
    </source>
</evidence>
<feature type="transmembrane region" description="Helical" evidence="6">
    <location>
        <begin position="321"/>
        <end position="345"/>
    </location>
</feature>
<sequence>MSLKRWKLAWRLLWTRPVMTGLHVLLLALGWATVTLVLLLGEQVERRLQRDLAGVDLVVGAKGSPLQIVLAGLFHIDAPTGNIPLDTVQRLRKNPLVQDVWPLSMGDSIQGWRIVGAEATYLNLQQAQLSAGRVWSGPMEAVLGATVARQLGLGLGAVIKGSHGLGATASEHADAYHVVGVLRPCGCAMDQLVLTDLTSIWQVHEEHHGESAGEIEPEHHADDSARPREVTVALVRYRSPLGVALVPRTVQAEPGLQAASPALESARLMRVMGVGREVLQVGGFALLASAVLSVLIALLTVARERQADWALLRMLGATPRWLVGVMVAQSLGLAGLGLGLGWALAHGIQGILATVLQQRNLALLDPTYFSVTELGLVLAGVGLALVAAVLPAWRVLRADVLSLLQSRH</sequence>
<evidence type="ECO:0000313" key="10">
    <source>
        <dbReference type="Proteomes" id="UP000620139"/>
    </source>
</evidence>
<dbReference type="EMBL" id="JAEDAL010000003">
    <property type="protein sequence ID" value="MBH9552996.1"/>
    <property type="molecule type" value="Genomic_DNA"/>
</dbReference>
<protein>
    <submittedName>
        <fullName evidence="9">ABC transporter permease</fullName>
    </submittedName>
</protein>